<dbReference type="PANTHER" id="PTHR37813">
    <property type="entry name" value="FELS-2 PROPHAGE PROTEIN"/>
    <property type="match status" value="1"/>
</dbReference>
<protein>
    <recommendedName>
        <fullName evidence="4">Phage tail tape measure protein domain-containing protein</fullName>
    </recommendedName>
</protein>
<dbReference type="AlphaFoldDB" id="A0A162A4H4"/>
<dbReference type="Pfam" id="PF10145">
    <property type="entry name" value="PhageMin_Tail"/>
    <property type="match status" value="1"/>
</dbReference>
<dbReference type="OrthoDB" id="6402908at2"/>
<evidence type="ECO:0000256" key="3">
    <source>
        <dbReference type="SAM" id="Phobius"/>
    </source>
</evidence>
<evidence type="ECO:0000259" key="4">
    <source>
        <dbReference type="Pfam" id="PF10145"/>
    </source>
</evidence>
<name>A0A162A4H4_9GAMM</name>
<sequence>MSNRLEIKVLLSAIDKLTAPFKKMRAASGHTTEQLKKAQQRIKSLNRQSSQIDGYRKISKSLGVTSAQLKQAQAQVKHLAQQMEHSKAPSKALTKEFELARATTVKLTTQVKQLTATKHKQREALRETGIDTKKLASHQRMLTNNLSQANKQLAAQKQHLQGVAQQQKQLNKARAQLNNRLDLQTNLTTQGAVGAATGTAALYATGQFLQPGLEFTAAQSKVQALTRLDAEDPELKALRQQARNLGATTSFTANDVSMGQSYLAMAGFDAKAINQAMPGMLDLSVANGTDLAITSDIASNILSGFGLQADQMGRLGDVLTATTTRANVDLIMLGETMKYVAPAARDLGIGIEEAAAMSGLLGNVGIQASQGGTVLRALLNRLSSQTGPAADAMEELGLKTKDAHGNLRPIPNILQDVVKATAQMGNADRAGILKTIFGEEAGIGVSELIKQQGDGAIKAFTDVLKNAAGENARVARVMANNAKGDLQSLASAWDDVGIELFEGNDSGIRALIQDVTAVVRSIGGWMKANPELTSTLFKVTAATAALAAIGGTLTVMIAGLIGPIVMTKFALSVLGIKHLPMISKGFKLVALGIGKFSAILKGAAAAVRIFSLALISTPIGWIIAGITALITAGYFLITHWDSVSAFFSKTWQTLTAVVSIGITKTLKVINTWPQALKAIFDWAPLKLVASKFTDLKRWLSGFWPSITSNAQAQWQKFKSLFSWSPLAAMASGFTSAKNWLSKLWPSITNTASAGWQNLKSLFDWSPLELVIHGFSSIKSWLSSLWPSITTEANSQWQSFKSIFNWSPLESIAGGFNSAKSWLSNLWPSITNTAAAGWQSFKSLFDWSPLELVIHGFSSIKSWLSSLWPSITTEANSQWQSFKSTFNWSPLESIAGGFSSAKNWLSSLWPSITNTASAGWQSFKTIFNWSPLELVNNGFNRIKSWLSSLWPSITTEANSQWQSFKSIFNWSPLASIAGGFNSAKTWLSNLWPSINTTAAAGWQNFKSLFNWSPLNVITTNFNSVVSFFTNLPSRFMSFGEMTIDGFGKGIRSKLQSIKDSIFGVGKGAIASLKQTLGITSPSRVFATLGDQTMQGLQVGIVRSQSEPLKQVNALSKVMAGTAFTLGAASLPIAAQPAQFAKAEQPTFVRGSQLYQPNKVQAVSQKQTKTIHIDASINAPITINAAPGINEQDVARQVAVQMERIHRQQQAKIRATLGDIE</sequence>
<keyword evidence="3" id="KW-0472">Membrane</keyword>
<keyword evidence="1" id="KW-1188">Viral release from host cell</keyword>
<dbReference type="InterPro" id="IPR010090">
    <property type="entry name" value="Phage_tape_meas"/>
</dbReference>
<evidence type="ECO:0000313" key="5">
    <source>
        <dbReference type="EMBL" id="KZN44043.1"/>
    </source>
</evidence>
<dbReference type="Proteomes" id="UP000076587">
    <property type="component" value="Unassembled WGS sequence"/>
</dbReference>
<evidence type="ECO:0000313" key="6">
    <source>
        <dbReference type="Proteomes" id="UP000076587"/>
    </source>
</evidence>
<dbReference type="RefSeq" id="WP_063378718.1">
    <property type="nucleotide sequence ID" value="NZ_AUXT01000199.1"/>
</dbReference>
<comment type="caution">
    <text evidence="5">The sequence shown here is derived from an EMBL/GenBank/DDBJ whole genome shotgun (WGS) entry which is preliminary data.</text>
</comment>
<dbReference type="PANTHER" id="PTHR37813:SF1">
    <property type="entry name" value="FELS-2 PROPHAGE PROTEIN"/>
    <property type="match status" value="1"/>
</dbReference>
<reference evidence="5 6" key="1">
    <citation type="submission" date="2013-07" db="EMBL/GenBank/DDBJ databases">
        <title>Comparative Genomic and Metabolomic Analysis of Twelve Strains of Pseudoalteromonas luteoviolacea.</title>
        <authorList>
            <person name="Vynne N.G."/>
            <person name="Mansson M."/>
            <person name="Gram L."/>
        </authorList>
    </citation>
    <scope>NUCLEOTIDE SEQUENCE [LARGE SCALE GENOMIC DNA]</scope>
    <source>
        <strain evidence="5 6">NCIMB 1942</strain>
    </source>
</reference>
<accession>A0A162A4H4</accession>
<feature type="transmembrane region" description="Helical" evidence="3">
    <location>
        <begin position="619"/>
        <end position="637"/>
    </location>
</feature>
<organism evidence="5 6">
    <name type="scientific">Pseudoalteromonas luteoviolacea NCIMB 1942</name>
    <dbReference type="NCBI Taxonomy" id="1365253"/>
    <lineage>
        <taxon>Bacteria</taxon>
        <taxon>Pseudomonadati</taxon>
        <taxon>Pseudomonadota</taxon>
        <taxon>Gammaproteobacteria</taxon>
        <taxon>Alteromonadales</taxon>
        <taxon>Pseudoalteromonadaceae</taxon>
        <taxon>Pseudoalteromonas</taxon>
    </lineage>
</organism>
<dbReference type="EMBL" id="AUXT01000199">
    <property type="protein sequence ID" value="KZN44043.1"/>
    <property type="molecule type" value="Genomic_DNA"/>
</dbReference>
<keyword evidence="3" id="KW-0812">Transmembrane</keyword>
<keyword evidence="2" id="KW-0175">Coiled coil</keyword>
<feature type="domain" description="Phage tail tape measure protein" evidence="4">
    <location>
        <begin position="239"/>
        <end position="438"/>
    </location>
</feature>
<dbReference type="PATRIC" id="fig|1365253.3.peg.4376"/>
<evidence type="ECO:0000256" key="2">
    <source>
        <dbReference type="SAM" id="Coils"/>
    </source>
</evidence>
<feature type="transmembrane region" description="Helical" evidence="3">
    <location>
        <begin position="544"/>
        <end position="567"/>
    </location>
</feature>
<proteinExistence type="predicted"/>
<keyword evidence="3" id="KW-1133">Transmembrane helix</keyword>
<gene>
    <name evidence="5" type="ORF">N482_18110</name>
</gene>
<feature type="coiled-coil region" evidence="2">
    <location>
        <begin position="146"/>
        <end position="187"/>
    </location>
</feature>
<evidence type="ECO:0000256" key="1">
    <source>
        <dbReference type="ARBA" id="ARBA00022612"/>
    </source>
</evidence>
<dbReference type="NCBIfam" id="TIGR01760">
    <property type="entry name" value="tape_meas_TP901"/>
    <property type="match status" value="1"/>
</dbReference>